<evidence type="ECO:0000256" key="1">
    <source>
        <dbReference type="ARBA" id="ARBA00006773"/>
    </source>
</evidence>
<evidence type="ECO:0000256" key="2">
    <source>
        <dbReference type="ARBA" id="ARBA00012782"/>
    </source>
</evidence>
<accession>D9Q1S8</accession>
<proteinExistence type="inferred from homology"/>
<evidence type="ECO:0000256" key="6">
    <source>
        <dbReference type="HAMAP-Rule" id="MF_01518"/>
    </source>
</evidence>
<protein>
    <recommendedName>
        <fullName evidence="2 6">Adenine deaminase</fullName>
        <shortName evidence="6">Adenase</shortName>
        <shortName evidence="6">Adenine aminase</shortName>
        <ecNumber evidence="2 6">3.5.4.2</ecNumber>
    </recommendedName>
</protein>
<dbReference type="InParanoid" id="D9Q1S8"/>
<dbReference type="Gene3D" id="2.30.40.10">
    <property type="entry name" value="Urease, subunit C, domain 1"/>
    <property type="match status" value="1"/>
</dbReference>
<dbReference type="Gene3D" id="3.20.20.140">
    <property type="entry name" value="Metal-dependent hydrolases"/>
    <property type="match status" value="1"/>
</dbReference>
<dbReference type="GO" id="GO:0006146">
    <property type="term" value="P:adenine catabolic process"/>
    <property type="evidence" value="ECO:0007669"/>
    <property type="project" value="InterPro"/>
</dbReference>
<sequence length="578" mass="62061">MTLERPVGPSPQELVSASRAALGLEPLDLLIKGAEVVDVWGRRTGGWDVGVKGRVVACVGDCRSRARRVVNAKGAYLAPGFIDAHMHLESTFLSPGEFSKELVKHGTTAAFVDIHEVGNVLGIKGVYAVAEEFRHALLKVFLLAPPNVPPSRRVDDAGGASISYSEALEAARALSGLGEVMDLQSLVEGDEDLMNFVAEASASEAVVQGHMAGLSGPELDAYVSLGVRNDHEVTAREELMERLSRGVFPFVRFGSSWRDLDRLSDLVSRYSPLVPIVVDDIHALHLVREGHLDRAVRRAIELGVDPVDAVRAVTLAPALSYGLERWLGSVTPGRFADLVLLDSLDDKLRVIQTFINGSEAVCSPKKVSSQLDGNTVTVSFRPSFELRAPVSSGQVQTRVIELVNGSTITSESFEVLRVEDGRPIIKGNLSEVHVINRYGKELQGFGLLGLSVSGALASSVAHDTHNIIIVGNERGSMEAALEAIRAKGGGIAFAQEGSVKAFLPLPIAGLMSDLSSEEVASRLEEVTNELSRACSCDGDLVLNQIQLLTLPVIPELRVTDKGLYSVGRRSYVPLFEVS</sequence>
<evidence type="ECO:0000259" key="7">
    <source>
        <dbReference type="Pfam" id="PF01979"/>
    </source>
</evidence>
<dbReference type="InterPro" id="IPR011059">
    <property type="entry name" value="Metal-dep_hydrolase_composite"/>
</dbReference>
<dbReference type="OrthoDB" id="24954at2157"/>
<dbReference type="EMBL" id="CP001742">
    <property type="protein sequence ID" value="ADL19266.1"/>
    <property type="molecule type" value="Genomic_DNA"/>
</dbReference>
<dbReference type="EC" id="3.5.4.2" evidence="2 6"/>
<keyword evidence="4 6" id="KW-0464">Manganese</keyword>
<feature type="domain" description="Amidohydrolase-related" evidence="7">
    <location>
        <begin position="76"/>
        <end position="357"/>
    </location>
</feature>
<reference evidence="9 10" key="1">
    <citation type="journal article" date="2010" name="Appl. Environ. Microbiol.">
        <title>The genome sequence of the crenarchaeon Acidilobus saccharovorans supports a new order, Acidilobales, and suggests an important ecological role in terrestrial acidic hot springs.</title>
        <authorList>
            <person name="Mardanov A.V."/>
            <person name="Svetlitchnyi V.A."/>
            <person name="Beletsky A.V."/>
            <person name="Prokofeva M.I."/>
            <person name="Bonch-Osmolovskaya E.A."/>
            <person name="Ravin N.V."/>
            <person name="Skryabin K.G."/>
        </authorList>
    </citation>
    <scope>NUCLEOTIDE SEQUENCE [LARGE SCALE GENOMIC DNA]</scope>
    <source>
        <strain evidence="10">DSM 16705 / JCM 18335 / VKM B-2471 / 345-15</strain>
    </source>
</reference>
<dbReference type="Pfam" id="PF13382">
    <property type="entry name" value="Adenine_deam_C"/>
    <property type="match status" value="1"/>
</dbReference>
<dbReference type="PANTHER" id="PTHR11113:SF2">
    <property type="entry name" value="ADENINE DEAMINASE"/>
    <property type="match status" value="1"/>
</dbReference>
<dbReference type="AlphaFoldDB" id="D9Q1S8"/>
<dbReference type="GeneID" id="9499095"/>
<dbReference type="InterPro" id="IPR006680">
    <property type="entry name" value="Amidohydro-rel"/>
</dbReference>
<dbReference type="STRING" id="666510.ASAC_0860"/>
<evidence type="ECO:0000256" key="5">
    <source>
        <dbReference type="ARBA" id="ARBA00047720"/>
    </source>
</evidence>
<dbReference type="PANTHER" id="PTHR11113">
    <property type="entry name" value="N-ACETYLGLUCOSAMINE-6-PHOSPHATE DEACETYLASE"/>
    <property type="match status" value="1"/>
</dbReference>
<comment type="similarity">
    <text evidence="1 6">Belongs to the metallo-dependent hydrolases superfamily. Adenine deaminase family.</text>
</comment>
<dbReference type="eggNOG" id="arCOG00693">
    <property type="taxonomic scope" value="Archaea"/>
</dbReference>
<feature type="domain" description="Adenine deaminase C-terminal" evidence="8">
    <location>
        <begin position="407"/>
        <end position="568"/>
    </location>
</feature>
<dbReference type="HOGENOM" id="CLU_027935_0_0_2"/>
<comment type="catalytic activity">
    <reaction evidence="5 6">
        <text>adenine + H2O + H(+) = hypoxanthine + NH4(+)</text>
        <dbReference type="Rhea" id="RHEA:23688"/>
        <dbReference type="ChEBI" id="CHEBI:15377"/>
        <dbReference type="ChEBI" id="CHEBI:15378"/>
        <dbReference type="ChEBI" id="CHEBI:16708"/>
        <dbReference type="ChEBI" id="CHEBI:17368"/>
        <dbReference type="ChEBI" id="CHEBI:28938"/>
        <dbReference type="EC" id="3.5.4.2"/>
    </reaction>
</comment>
<dbReference type="Pfam" id="PF01979">
    <property type="entry name" value="Amidohydro_1"/>
    <property type="match status" value="1"/>
</dbReference>
<evidence type="ECO:0000259" key="8">
    <source>
        <dbReference type="Pfam" id="PF13382"/>
    </source>
</evidence>
<dbReference type="SUPFAM" id="SSF51338">
    <property type="entry name" value="Composite domain of metallo-dependent hydrolases"/>
    <property type="match status" value="1"/>
</dbReference>
<comment type="cofactor">
    <cofactor evidence="6">
        <name>Mn(2+)</name>
        <dbReference type="ChEBI" id="CHEBI:29035"/>
    </cofactor>
</comment>
<name>D9Q1S8_ACIS3</name>
<evidence type="ECO:0000256" key="3">
    <source>
        <dbReference type="ARBA" id="ARBA00022801"/>
    </source>
</evidence>
<dbReference type="InterPro" id="IPR026912">
    <property type="entry name" value="Adenine_deam_C"/>
</dbReference>
<dbReference type="SUPFAM" id="SSF51556">
    <property type="entry name" value="Metallo-dependent hydrolases"/>
    <property type="match status" value="1"/>
</dbReference>
<evidence type="ECO:0000313" key="10">
    <source>
        <dbReference type="Proteomes" id="UP000000346"/>
    </source>
</evidence>
<dbReference type="HAMAP" id="MF_01518">
    <property type="entry name" value="Adenine_deamin"/>
    <property type="match status" value="1"/>
</dbReference>
<dbReference type="Proteomes" id="UP000000346">
    <property type="component" value="Chromosome"/>
</dbReference>
<dbReference type="InterPro" id="IPR032466">
    <property type="entry name" value="Metal_Hydrolase"/>
</dbReference>
<dbReference type="InterPro" id="IPR006679">
    <property type="entry name" value="Adenine_deam"/>
</dbReference>
<keyword evidence="3 6" id="KW-0378">Hydrolase</keyword>
<gene>
    <name evidence="6" type="primary">ade</name>
    <name evidence="9" type="ordered locus">ASAC_0860</name>
</gene>
<evidence type="ECO:0000313" key="9">
    <source>
        <dbReference type="EMBL" id="ADL19266.1"/>
    </source>
</evidence>
<dbReference type="KEGG" id="asc:ASAC_0860"/>
<dbReference type="RefSeq" id="WP_013266778.1">
    <property type="nucleotide sequence ID" value="NC_014374.1"/>
</dbReference>
<evidence type="ECO:0000256" key="4">
    <source>
        <dbReference type="ARBA" id="ARBA00023211"/>
    </source>
</evidence>
<dbReference type="GO" id="GO:0000034">
    <property type="term" value="F:adenine deaminase activity"/>
    <property type="evidence" value="ECO:0007669"/>
    <property type="project" value="UniProtKB-UniRule"/>
</dbReference>
<organism evidence="9 10">
    <name type="scientific">Acidilobus saccharovorans (strain DSM 16705 / JCM 18335 / VKM B-2471 / 345-15)</name>
    <dbReference type="NCBI Taxonomy" id="666510"/>
    <lineage>
        <taxon>Archaea</taxon>
        <taxon>Thermoproteota</taxon>
        <taxon>Thermoprotei</taxon>
        <taxon>Acidilobales</taxon>
        <taxon>Acidilobaceae</taxon>
        <taxon>Acidilobus</taxon>
    </lineage>
</organism>
<keyword evidence="10" id="KW-1185">Reference proteome</keyword>